<dbReference type="KEGG" id="qsa:O6P43_019287"/>
<keyword evidence="2" id="KW-1185">Reference proteome</keyword>
<organism evidence="1 2">
    <name type="scientific">Quillaja saponaria</name>
    <name type="common">Soap bark tree</name>
    <dbReference type="NCBI Taxonomy" id="32244"/>
    <lineage>
        <taxon>Eukaryota</taxon>
        <taxon>Viridiplantae</taxon>
        <taxon>Streptophyta</taxon>
        <taxon>Embryophyta</taxon>
        <taxon>Tracheophyta</taxon>
        <taxon>Spermatophyta</taxon>
        <taxon>Magnoliopsida</taxon>
        <taxon>eudicotyledons</taxon>
        <taxon>Gunneridae</taxon>
        <taxon>Pentapetalae</taxon>
        <taxon>rosids</taxon>
        <taxon>fabids</taxon>
        <taxon>Fabales</taxon>
        <taxon>Quillajaceae</taxon>
        <taxon>Quillaja</taxon>
    </lineage>
</organism>
<accession>A0AAD7LIA8</accession>
<reference evidence="1" key="1">
    <citation type="journal article" date="2023" name="Science">
        <title>Elucidation of the pathway for biosynthesis of saponin adjuvants from the soapbark tree.</title>
        <authorList>
            <person name="Reed J."/>
            <person name="Orme A."/>
            <person name="El-Demerdash A."/>
            <person name="Owen C."/>
            <person name="Martin L.B.B."/>
            <person name="Misra R.C."/>
            <person name="Kikuchi S."/>
            <person name="Rejzek M."/>
            <person name="Martin A.C."/>
            <person name="Harkess A."/>
            <person name="Leebens-Mack J."/>
            <person name="Louveau T."/>
            <person name="Stephenson M.J."/>
            <person name="Osbourn A."/>
        </authorList>
    </citation>
    <scope>NUCLEOTIDE SEQUENCE</scope>
    <source>
        <strain evidence="1">S10</strain>
    </source>
</reference>
<evidence type="ECO:0000313" key="2">
    <source>
        <dbReference type="Proteomes" id="UP001163823"/>
    </source>
</evidence>
<protein>
    <submittedName>
        <fullName evidence="1">Uncharacterized protein</fullName>
    </submittedName>
</protein>
<comment type="caution">
    <text evidence="1">The sequence shown here is derived from an EMBL/GenBank/DDBJ whole genome shotgun (WGS) entry which is preliminary data.</text>
</comment>
<sequence length="109" mass="11342">MAVDSDQLREPSSVQNSSAVKVTATTAVTVKFVATLTVIVTASAATLTGEIAVARNKFYEKLHGSTSIPPERSTSTCNGSIASATAARSGIGVRYTVQELQVPALNLMK</sequence>
<dbReference type="Proteomes" id="UP001163823">
    <property type="component" value="Chromosome 8"/>
</dbReference>
<name>A0AAD7LIA8_QUISA</name>
<dbReference type="AlphaFoldDB" id="A0AAD7LIA8"/>
<proteinExistence type="predicted"/>
<evidence type="ECO:0000313" key="1">
    <source>
        <dbReference type="EMBL" id="KAJ7958578.1"/>
    </source>
</evidence>
<gene>
    <name evidence="1" type="ORF">O6P43_019287</name>
</gene>
<dbReference type="EMBL" id="JARAOO010000008">
    <property type="protein sequence ID" value="KAJ7958578.1"/>
    <property type="molecule type" value="Genomic_DNA"/>
</dbReference>